<dbReference type="KEGG" id="cyp:PCC8801_0656"/>
<gene>
    <name evidence="1" type="ordered locus">PCC8801_0656</name>
</gene>
<dbReference type="InterPro" id="IPR011051">
    <property type="entry name" value="RmlC_Cupin_sf"/>
</dbReference>
<organism evidence="1 2">
    <name type="scientific">Rippkaea orientalis (strain PCC 8801 / RF-1)</name>
    <name type="common">Cyanothece sp. (strain PCC 8801)</name>
    <dbReference type="NCBI Taxonomy" id="41431"/>
    <lineage>
        <taxon>Bacteria</taxon>
        <taxon>Bacillati</taxon>
        <taxon>Cyanobacteriota</taxon>
        <taxon>Cyanophyceae</taxon>
        <taxon>Oscillatoriophycideae</taxon>
        <taxon>Chroococcales</taxon>
        <taxon>Aphanothecaceae</taxon>
        <taxon>Rippkaea</taxon>
        <taxon>Rippkaea orientalis</taxon>
    </lineage>
</organism>
<name>B7JXI6_RIPO1</name>
<keyword evidence="2" id="KW-1185">Reference proteome</keyword>
<proteinExistence type="predicted"/>
<dbReference type="InterPro" id="IPR014710">
    <property type="entry name" value="RmlC-like_jellyroll"/>
</dbReference>
<dbReference type="OrthoDB" id="7059163at2"/>
<evidence type="ECO:0000313" key="1">
    <source>
        <dbReference type="EMBL" id="ACK64743.1"/>
    </source>
</evidence>
<dbReference type="Proteomes" id="UP000008204">
    <property type="component" value="Chromosome"/>
</dbReference>
<accession>B7JXI6</accession>
<dbReference type="STRING" id="41431.PCC8801_0656"/>
<dbReference type="EMBL" id="CP001287">
    <property type="protein sequence ID" value="ACK64743.1"/>
    <property type="molecule type" value="Genomic_DNA"/>
</dbReference>
<dbReference type="HOGENOM" id="CLU_1377514_0_0_3"/>
<dbReference type="RefSeq" id="WP_012594019.1">
    <property type="nucleotide sequence ID" value="NC_011726.1"/>
</dbReference>
<reference evidence="2" key="1">
    <citation type="journal article" date="2011" name="MBio">
        <title>Novel metabolic attributes of the genus Cyanothece, comprising a group of unicellular nitrogen-fixing Cyanobacteria.</title>
        <authorList>
            <person name="Bandyopadhyay A."/>
            <person name="Elvitigala T."/>
            <person name="Welsh E."/>
            <person name="Stockel J."/>
            <person name="Liberton M."/>
            <person name="Min H."/>
            <person name="Sherman L.A."/>
            <person name="Pakrasi H.B."/>
        </authorList>
    </citation>
    <scope>NUCLEOTIDE SEQUENCE [LARGE SCALE GENOMIC DNA]</scope>
    <source>
        <strain evidence="2">PCC 8801</strain>
    </source>
</reference>
<dbReference type="eggNOG" id="COG5553">
    <property type="taxonomic scope" value="Bacteria"/>
</dbReference>
<dbReference type="AlphaFoldDB" id="B7JXI6"/>
<protein>
    <submittedName>
        <fullName evidence="1">Cupin 2 domain-containing protein</fullName>
    </submittedName>
</protein>
<dbReference type="Gene3D" id="2.60.120.10">
    <property type="entry name" value="Jelly Rolls"/>
    <property type="match status" value="1"/>
</dbReference>
<sequence length="211" mass="24143">MIDMAKQDWLVTAQGNCLGFDSPREWDLLSEINPYRFYRFLGELEEVIHQSEISRKAEEALLHSLRSLVRKLILNIYWITTQIPDVTSEEGTAFLLLYNEPGFPLTIQTEVMLPGTSTPIHNHGTWGIVATLGGKQKHTFWKRSPTPEFPDKIEQVGEQFFHQGDIISLTTDAIHCVEAVENKPTVTLNLYGETLAKRFNFDPLTHQAKKF</sequence>
<dbReference type="SUPFAM" id="SSF51182">
    <property type="entry name" value="RmlC-like cupins"/>
    <property type="match status" value="1"/>
</dbReference>
<evidence type="ECO:0000313" key="2">
    <source>
        <dbReference type="Proteomes" id="UP000008204"/>
    </source>
</evidence>